<dbReference type="Proteomes" id="UP001320706">
    <property type="component" value="Unassembled WGS sequence"/>
</dbReference>
<sequence length="2333" mass="257117">MARISYPYAWLFCSFAALGACLYGYDGVYFTGVSAMDVFTRHFGDKQSDGSYLITPSNLSIMTSMINVGELVGSLTAAPLNDYIGRKGVFLVASTFIVIGIVLQLITNHDRNLITGGRVLLGYGVGAFSSTSPLYIGEVAPMSIRGPLLMCWQLTLSVSQIIAAAINRGTESLDTPAAYKIPMGVQLLFPALVFAFIYWVPESPRVLVRKGKTEKAEQALRLIRRDDESYDASQDIATLQQDLDNEATMKAESSWLDLINDPIERRKVIYSAGALIAQQINGIQWFYYFGTVFSKAIGIKDPFLMTLIVFIIQVVVVFAAVLCANRLPRRPLLLITTGIMTVSIFVVGCLGIPGGDVSPTFGKVIISFVIIEITAFNFAWGPLGWTIASEMAVGRNRNKIYAVAVACFWVTVWATVFTLPYLYYSANLGPKTGFVYTGLCFVSLAYVYFCVGEVTGRSLEEINGFFMKGIPAKEWRNQPKMDEQDEISLEKIGKVESFADLASNGLLHPTLAETIVNDLKFDHMMPVQAATLPDLLQKKDCLAQAKTGTGKTMAFLLPAIQSFLNGTRARSAPISLLVLSPTRELAMQIAKEAERLLQRMPNYKVKVAIGGTNKDREFKAILQGCNILVATPGRLLDHLADEEMRHQLSQIDTLVLDEADRMLDMGFLPDVKRIISLLPDKTRIPRHSMLFSATIEGQIQDVAHLILNKDFKFISTVAPGENNTHERVPQFLIKTPSMVELAPALVAAVRSEKANASAFKAIVFAPTAAQADFYSHVLAGVQGLPPTSTLHSRMAQGKRTKITENFRQATSAICVATDVIARGMDFPNVSHVFQVGLPSDRASYIHRLGRTARAAAEGRGILVLAEQETAFLHQLKGVKVQEYQPLTYSIADIRSQLSTLENKEKVYQAWLGYYKTFMKTMRWTPEELVRQANTFAIEGLLCPEVPALERKTIGKMGLKGVPGLVAAPNAPGSSDPRRRGGGGGRRGPPGKFAQSGYRRPLEVNDIWLVNRNRHTHNLAAKLKANLQANRKNGARRPLARALVQTFKTDVAIGALAALTSGLIQVFVPFVVKYIIAYAGQAYEARSLGTPGPAIGRGVGLVLGITIMQIFGSIGYNHFFYRGMLVGGQARSALIAMIFDKAMTISGRAKAGGEVGDLPSGLEGGSEEEKEFLRQQLAMKPDKTHKGKAPEAWGNGRIVNLMSVDTSRIDQACGWFHMIWTTPLMLVVTIILLLINLSYPALVGIALFFTATPLMAYIVRSMLKRRGKINRETDQRITMTQEVLQAIRFVKYYAWEADFLARLGDIRRREIRGIRYLLGHRNSAIAMGSAIPVFSSMLTFITSSLTHHALEPASTFSSLALFNQLRQPLILFPMVCGLVADALKSLTRIEQFLMAEDSVEMDLESIDDLAVDIQDASFTWEKSTAPKHDERRVKDTSISTDSEKENPNKERLNTTGTADAKPEMKGVNVDVENTSVPKEDSDVPSLPFTLNSITLQIYPSELIAVIGSVGSGKSSLLSAIAGEMRRTSGRLKAKGKHAFCTQVAWIQNATVRDNIIFGREYMEEQYDGVVKACALDHDLQNLPHGSLTEIGERGINLSGGQKQRVSLARAVYSKADVILLDDPLGAVDTHVGSHIMEHAICGLLKDSCRILVTHQLHVLPRCDRIIIMEKGRAVACDTFKNLMANNATFQQTMANVVTEDQQVVVNEESEEISVQPKSDQKAQGALMLAEDHQKNGISKDVYLDYWKSTGSLFIPPLVLLTLVVAQAGNIMTNLWLAWWTDDQFGYSTGAYIGVYTALGVSQGLLLLLAALGFTIFGTEASKNMLHRAFQRILRAPISFFDTTPLGRIVNRFSKDVDVMDNNLTESLRSACTTVSTLVSIIILTIAYYYYFAVALVPLCIFYIVCATYYRSSALEIKRHESVFRSAVYSRFNEAIVGTSTIRAYGMQHAFSKKLTDAIDDMDSAYYLTFANQRWLGVRLDAIGVVFLLVTGMLVVTNRFSISPSISGLVLSYLVSITQTLLLAVRQVADAQNNMNSVERVHYYTSSVAEEAPAETIGFLLPTSWPEQGHISFKEVQMRYRESLPLVLHNLSIDVPAGERLGIVGRTGAGKSSIMVALFRMVELASGSIVIDGVDISSVGLKDLRSRLSIIPQDPTLFRGTVRTNLDPFGQHSDLELWSSLRRAHLMDDKGAVTAMEQDGQQSRNSQITLETIVDTDGANFSLGQRQLMGLARALIRDSRIIVCDEATSSIDFETDLKVQQTMAEAFKGKTVLCIAHRLKTIIGYDRVCVLDNGSVAELGTPLELYDRAGKFRAMCEQSQIMREEIDILQQERGN</sequence>
<comment type="caution">
    <text evidence="1">The sequence shown here is derived from an EMBL/GenBank/DDBJ whole genome shotgun (WGS) entry which is preliminary data.</text>
</comment>
<keyword evidence="1" id="KW-0547">Nucleotide-binding</keyword>
<proteinExistence type="predicted"/>
<reference evidence="1" key="1">
    <citation type="submission" date="2024-02" db="EMBL/GenBank/DDBJ databases">
        <title>Metagenome Assembled Genome of Zalaria obscura JY119.</title>
        <authorList>
            <person name="Vighnesh L."/>
            <person name="Jagadeeshwari U."/>
            <person name="Venkata Ramana C."/>
            <person name="Sasikala C."/>
        </authorList>
    </citation>
    <scope>NUCLEOTIDE SEQUENCE</scope>
    <source>
        <strain evidence="1">JY119</strain>
    </source>
</reference>
<name>A0ACC3SEL2_9PEZI</name>
<evidence type="ECO:0000313" key="2">
    <source>
        <dbReference type="Proteomes" id="UP001320706"/>
    </source>
</evidence>
<organism evidence="1 2">
    <name type="scientific">Zalaria obscura</name>
    <dbReference type="NCBI Taxonomy" id="2024903"/>
    <lineage>
        <taxon>Eukaryota</taxon>
        <taxon>Fungi</taxon>
        <taxon>Dikarya</taxon>
        <taxon>Ascomycota</taxon>
        <taxon>Pezizomycotina</taxon>
        <taxon>Dothideomycetes</taxon>
        <taxon>Dothideomycetidae</taxon>
        <taxon>Dothideales</taxon>
        <taxon>Zalariaceae</taxon>
        <taxon>Zalaria</taxon>
    </lineage>
</organism>
<gene>
    <name evidence="1" type="primary">YOR1_1</name>
    <name evidence="1" type="ORF">M8818_003571</name>
</gene>
<keyword evidence="2" id="KW-1185">Reference proteome</keyword>
<evidence type="ECO:0000313" key="1">
    <source>
        <dbReference type="EMBL" id="KAK8210401.1"/>
    </source>
</evidence>
<accession>A0ACC3SEL2</accession>
<keyword evidence="1" id="KW-0067">ATP-binding</keyword>
<protein>
    <submittedName>
        <fullName evidence="1">ATP-binding cassette transporter yor1</fullName>
    </submittedName>
</protein>
<dbReference type="EMBL" id="JAMKPW020000015">
    <property type="protein sequence ID" value="KAK8210401.1"/>
    <property type="molecule type" value="Genomic_DNA"/>
</dbReference>